<name>A0ABU4D410_9NOCA</name>
<keyword evidence="3" id="KW-1185">Reference proteome</keyword>
<evidence type="ECO:0000313" key="2">
    <source>
        <dbReference type="EMBL" id="MDV6304460.1"/>
    </source>
</evidence>
<feature type="region of interest" description="Disordered" evidence="1">
    <location>
        <begin position="159"/>
        <end position="185"/>
    </location>
</feature>
<dbReference type="Proteomes" id="UP001186104">
    <property type="component" value="Unassembled WGS sequence"/>
</dbReference>
<evidence type="ECO:0000313" key="3">
    <source>
        <dbReference type="Proteomes" id="UP001186104"/>
    </source>
</evidence>
<reference evidence="2 3" key="1">
    <citation type="submission" date="2023-10" db="EMBL/GenBank/DDBJ databases">
        <title>Development of a sustainable strategy for remediation of hydrocarbon-contaminated territories based on the waste exchange concept.</title>
        <authorList>
            <person name="Krivoruchko A."/>
        </authorList>
    </citation>
    <scope>NUCLEOTIDE SEQUENCE [LARGE SCALE GENOMIC DNA]</scope>
    <source>
        <strain evidence="2 3">IEGM 1327</strain>
    </source>
</reference>
<comment type="caution">
    <text evidence="2">The sequence shown here is derived from an EMBL/GenBank/DDBJ whole genome shotgun (WGS) entry which is preliminary data.</text>
</comment>
<proteinExistence type="predicted"/>
<evidence type="ECO:0008006" key="4">
    <source>
        <dbReference type="Google" id="ProtNLM"/>
    </source>
</evidence>
<dbReference type="RefSeq" id="WP_317533649.1">
    <property type="nucleotide sequence ID" value="NZ_JAWLKF010000011.1"/>
</dbReference>
<gene>
    <name evidence="2" type="ORF">R3P93_18015</name>
</gene>
<accession>A0ABU4D410</accession>
<evidence type="ECO:0000256" key="1">
    <source>
        <dbReference type="SAM" id="MobiDB-lite"/>
    </source>
</evidence>
<dbReference type="EMBL" id="JAWLKF010000011">
    <property type="protein sequence ID" value="MDV6304460.1"/>
    <property type="molecule type" value="Genomic_DNA"/>
</dbReference>
<sequence length="567" mass="63559">MTTRTYRYPALRMQQTPTSRQLLLFGARAPEIEEWAGVPQRGKLEDSESVGFQRQETPARVRELAGFFTEQRNVVQNPLLCALQDEGLVTFYPADEGSSFGTLEIVCEDLRTLSLLELISRVIRKLEQRVPELKEHVIDASYVETLSVRAAKVHTVESAELDGENSAEAEAEAEGSELSPNAESADDVAEVLLTEETQLVDFYQELVARKSVLERISGPGPDRLFGFSKESMIGYLEPVVLVDGQHRLSGAVRAAEISMASDDGKNELVASINEGMDPDAAHAKIMSARSRILPVSLLMDPSPSEHVFQFVVVNQKATPIGKALLGTIVSTSLSRAELQPVADRLRKAGIGLEDSQAVAYLTRADESPFKGLVQTGVEDSNRLLPWTVLKGLTSIFRELKGGRLFHQKNDYAAKWRRRLLSDSKYVSEGSDAAEQFEIWQATDGPWREVFVRFFSLMRLRFGDDDLLANNAWGATSSNLYNKISLTILAADYFQFLDEKDRTLSSLDDVDSTVEAWLRDVDGQYFARDWGMGSLKKDQKAVREKWATTWFEYRKDPVRLPRSENYKP</sequence>
<feature type="compositionally biased region" description="Acidic residues" evidence="1">
    <location>
        <begin position="159"/>
        <end position="175"/>
    </location>
</feature>
<organism evidence="2 3">
    <name type="scientific">Rhodococcus cerastii</name>
    <dbReference type="NCBI Taxonomy" id="908616"/>
    <lineage>
        <taxon>Bacteria</taxon>
        <taxon>Bacillati</taxon>
        <taxon>Actinomycetota</taxon>
        <taxon>Actinomycetes</taxon>
        <taxon>Mycobacteriales</taxon>
        <taxon>Nocardiaceae</taxon>
        <taxon>Rhodococcus</taxon>
    </lineage>
</organism>
<protein>
    <recommendedName>
        <fullName evidence="4">DGQHR domain-containing protein</fullName>
    </recommendedName>
</protein>